<dbReference type="EMBL" id="BK014822">
    <property type="protein sequence ID" value="DAD77308.1"/>
    <property type="molecule type" value="Genomic_DNA"/>
</dbReference>
<reference evidence="2" key="1">
    <citation type="journal article" date="2021" name="Proc. Natl. Acad. Sci. U.S.A.">
        <title>A Catalog of Tens of Thousands of Viruses from Human Metagenomes Reveals Hidden Associations with Chronic Diseases.</title>
        <authorList>
            <person name="Tisza M.J."/>
            <person name="Buck C.B."/>
        </authorList>
    </citation>
    <scope>NUCLEOTIDE SEQUENCE</scope>
    <source>
        <strain evidence="2">CtEQg15</strain>
    </source>
</reference>
<sequence length="67" mass="8132">MKKFKRWLIEKFLPTYCRNELLEENKRLANKIAELQAKNDRLNAYIDGMESALRYQKITIRNEVTDR</sequence>
<protein>
    <submittedName>
        <fullName evidence="2">Spindle pole body component Spc42p</fullName>
    </submittedName>
</protein>
<keyword evidence="1" id="KW-0175">Coiled coil</keyword>
<feature type="coiled-coil region" evidence="1">
    <location>
        <begin position="18"/>
        <end position="52"/>
    </location>
</feature>
<evidence type="ECO:0000313" key="2">
    <source>
        <dbReference type="EMBL" id="DAD77308.1"/>
    </source>
</evidence>
<proteinExistence type="predicted"/>
<accession>A0A8S5M520</accession>
<organism evidence="2">
    <name type="scientific">Siphoviridae sp. ctEQg15</name>
    <dbReference type="NCBI Taxonomy" id="2826205"/>
    <lineage>
        <taxon>Viruses</taxon>
        <taxon>Duplodnaviria</taxon>
        <taxon>Heunggongvirae</taxon>
        <taxon>Uroviricota</taxon>
        <taxon>Caudoviricetes</taxon>
    </lineage>
</organism>
<name>A0A8S5M520_9CAUD</name>
<evidence type="ECO:0000256" key="1">
    <source>
        <dbReference type="SAM" id="Coils"/>
    </source>
</evidence>